<dbReference type="Gene3D" id="3.30.2010.10">
    <property type="entry name" value="Metalloproteases ('zincins'), catalytic domain"/>
    <property type="match status" value="1"/>
</dbReference>
<dbReference type="GO" id="GO:0016787">
    <property type="term" value="F:hydrolase activity"/>
    <property type="evidence" value="ECO:0007669"/>
    <property type="project" value="UniProtKB-KW"/>
</dbReference>
<proteinExistence type="predicted"/>
<dbReference type="Pfam" id="PF01863">
    <property type="entry name" value="YgjP-like"/>
    <property type="match status" value="1"/>
</dbReference>
<name>A0A2W4WD64_9CYAN</name>
<dbReference type="Proteomes" id="UP000249081">
    <property type="component" value="Unassembled WGS sequence"/>
</dbReference>
<sequence>MVIRDIPVQLVRKPIKNLHLGVYPPDGQVRVSAPEHLTDDNIRLAVISRLSWIRKQQAAFQAQPRQSEREMVSGESHYLFGQRYRLAVIERRGRHEVVVKNNSTLQLLVNPGTTPKNRDRVLKEWYRQQLKARIPDLLEQWQPTIGQQVSSWGVKKMKTKWGSCNIQQRRIWLNLELAKKPPECLEYVVVHELVHLLERHHNDRFKALMDEFLPPWRIRRDLLQRDPLGHETWEY</sequence>
<dbReference type="EMBL" id="QBMN01000036">
    <property type="protein sequence ID" value="PZO42984.1"/>
    <property type="molecule type" value="Genomic_DNA"/>
</dbReference>
<evidence type="ECO:0000313" key="3">
    <source>
        <dbReference type="Proteomes" id="UP000249081"/>
    </source>
</evidence>
<dbReference type="CDD" id="cd07344">
    <property type="entry name" value="M48_yhfN_like"/>
    <property type="match status" value="1"/>
</dbReference>
<reference evidence="3" key="1">
    <citation type="submission" date="2018-04" db="EMBL/GenBank/DDBJ databases">
        <authorList>
            <person name="Cornet L."/>
        </authorList>
    </citation>
    <scope>NUCLEOTIDE SEQUENCE [LARGE SCALE GENOMIC DNA]</scope>
</reference>
<dbReference type="PANTHER" id="PTHR30399">
    <property type="entry name" value="UNCHARACTERIZED PROTEIN YGJP"/>
    <property type="match status" value="1"/>
</dbReference>
<comment type="caution">
    <text evidence="2">The sequence shown here is derived from an EMBL/GenBank/DDBJ whole genome shotgun (WGS) entry which is preliminary data.</text>
</comment>
<keyword evidence="2" id="KW-0378">Hydrolase</keyword>
<gene>
    <name evidence="2" type="ORF">DCF17_07040</name>
</gene>
<protein>
    <submittedName>
        <fullName evidence="2">Metal-dependent hydrolase</fullName>
    </submittedName>
</protein>
<accession>A0A2W4WD64</accession>
<organism evidence="2 3">
    <name type="scientific">Shackletoniella antarctica</name>
    <dbReference type="NCBI Taxonomy" id="268115"/>
    <lineage>
        <taxon>Bacteria</taxon>
        <taxon>Bacillati</taxon>
        <taxon>Cyanobacteriota</taxon>
        <taxon>Cyanophyceae</taxon>
        <taxon>Oculatellales</taxon>
        <taxon>Oculatellaceae</taxon>
        <taxon>Shackletoniella</taxon>
    </lineage>
</organism>
<evidence type="ECO:0000259" key="1">
    <source>
        <dbReference type="Pfam" id="PF01863"/>
    </source>
</evidence>
<evidence type="ECO:0000313" key="2">
    <source>
        <dbReference type="EMBL" id="PZO42984.1"/>
    </source>
</evidence>
<dbReference type="InterPro" id="IPR002725">
    <property type="entry name" value="YgjP-like_metallopeptidase"/>
</dbReference>
<dbReference type="AlphaFoldDB" id="A0A2W4WD64"/>
<reference evidence="2 3" key="2">
    <citation type="submission" date="2018-06" db="EMBL/GenBank/DDBJ databases">
        <title>Metagenomic assembly of (sub)arctic Cyanobacteria and their associated microbiome from non-axenic cultures.</title>
        <authorList>
            <person name="Baurain D."/>
        </authorList>
    </citation>
    <scope>NUCLEOTIDE SEQUENCE [LARGE SCALE GENOMIC DNA]</scope>
    <source>
        <strain evidence="2">ULC041bin1</strain>
    </source>
</reference>
<dbReference type="InterPro" id="IPR053136">
    <property type="entry name" value="UTP_pyrophosphatase-like"/>
</dbReference>
<feature type="domain" description="YgjP-like metallopeptidase" evidence="1">
    <location>
        <begin position="21"/>
        <end position="225"/>
    </location>
</feature>
<dbReference type="PANTHER" id="PTHR30399:SF1">
    <property type="entry name" value="UTP PYROPHOSPHATASE"/>
    <property type="match status" value="1"/>
</dbReference>